<evidence type="ECO:0000259" key="2">
    <source>
        <dbReference type="Pfam" id="PF00582"/>
    </source>
</evidence>
<comment type="similarity">
    <text evidence="1">Belongs to the universal stress protein A family.</text>
</comment>
<dbReference type="Proteomes" id="UP000091897">
    <property type="component" value="Chromosome"/>
</dbReference>
<dbReference type="InterPro" id="IPR006016">
    <property type="entry name" value="UspA"/>
</dbReference>
<dbReference type="InterPro" id="IPR006015">
    <property type="entry name" value="Universal_stress_UspA"/>
</dbReference>
<dbReference type="Pfam" id="PF00582">
    <property type="entry name" value="Usp"/>
    <property type="match status" value="1"/>
</dbReference>
<name>A0ABM6CTA5_9BORD</name>
<dbReference type="PANTHER" id="PTHR46268:SF15">
    <property type="entry name" value="UNIVERSAL STRESS PROTEIN HP_0031"/>
    <property type="match status" value="1"/>
</dbReference>
<dbReference type="PRINTS" id="PR01438">
    <property type="entry name" value="UNVRSLSTRESS"/>
</dbReference>
<accession>A0ABM6CTA5</accession>
<proteinExistence type="inferred from homology"/>
<evidence type="ECO:0000313" key="3">
    <source>
        <dbReference type="EMBL" id="ANN67212.1"/>
    </source>
</evidence>
<gene>
    <name evidence="3" type="ORF">BAU06_13715</name>
</gene>
<evidence type="ECO:0000313" key="4">
    <source>
        <dbReference type="Proteomes" id="UP000091897"/>
    </source>
</evidence>
<dbReference type="SUPFAM" id="SSF52402">
    <property type="entry name" value="Adenine nucleotide alpha hydrolases-like"/>
    <property type="match status" value="2"/>
</dbReference>
<keyword evidence="4" id="KW-1185">Reference proteome</keyword>
<reference evidence="3 4" key="1">
    <citation type="submission" date="2016-06" db="EMBL/GenBank/DDBJ databases">
        <title>Complete genome sequences of Bordetella bronchialis and Bordetella flabilis.</title>
        <authorList>
            <person name="LiPuma J.J."/>
            <person name="Spilker T."/>
        </authorList>
    </citation>
    <scope>NUCLEOTIDE SEQUENCE [LARGE SCALE GENOMIC DNA]</scope>
    <source>
        <strain evidence="3 4">AU3182</strain>
    </source>
</reference>
<evidence type="ECO:0000256" key="1">
    <source>
        <dbReference type="ARBA" id="ARBA00008791"/>
    </source>
</evidence>
<dbReference type="CDD" id="cd00293">
    <property type="entry name" value="USP-like"/>
    <property type="match status" value="1"/>
</dbReference>
<organism evidence="3 4">
    <name type="scientific">Bordetella bronchialis</name>
    <dbReference type="NCBI Taxonomy" id="463025"/>
    <lineage>
        <taxon>Bacteria</taxon>
        <taxon>Pseudomonadati</taxon>
        <taxon>Pseudomonadota</taxon>
        <taxon>Betaproteobacteria</taxon>
        <taxon>Burkholderiales</taxon>
        <taxon>Alcaligenaceae</taxon>
        <taxon>Bordetella</taxon>
    </lineage>
</organism>
<dbReference type="Gene3D" id="3.40.50.12370">
    <property type="match status" value="1"/>
</dbReference>
<dbReference type="PANTHER" id="PTHR46268">
    <property type="entry name" value="STRESS RESPONSE PROTEIN NHAX"/>
    <property type="match status" value="1"/>
</dbReference>
<dbReference type="EMBL" id="CP016170">
    <property type="protein sequence ID" value="ANN67212.1"/>
    <property type="molecule type" value="Genomic_DNA"/>
</dbReference>
<protein>
    <recommendedName>
        <fullName evidence="2">UspA domain-containing protein</fullName>
    </recommendedName>
</protein>
<dbReference type="RefSeq" id="WP_066349955.1">
    <property type="nucleotide sequence ID" value="NZ_CBCSFJ010000006.1"/>
</dbReference>
<feature type="domain" description="UspA" evidence="2">
    <location>
        <begin position="152"/>
        <end position="273"/>
    </location>
</feature>
<sequence length="276" mass="30484">MLKRIALHVEKDQARYARYAAALALARRFQAQVVGVYVSHAWMPDEAEHDIFPSAVYELMLEQQAQERRLCEAEFNRHATQAEVDRQWRAALGRPADALALHARCTDLLVLSQADATTDSIVDPYSVETVIMTAGRPVLVVPYAAEYTSIGDRILVCWDGGREAARALADAAPFLARARNIFALTLGSRSANLQPGEMSEALQAWLRPRGYAEPRLLARDTDGRGMGDAILTAAADHGCDLIVMGLYGHNRAREWVLGGASRDMLRNMTVPVLFSH</sequence>